<dbReference type="PROSITE" id="PS50043">
    <property type="entry name" value="HTH_LUXR_2"/>
    <property type="match status" value="1"/>
</dbReference>
<dbReference type="SUPFAM" id="SSF52172">
    <property type="entry name" value="CheY-like"/>
    <property type="match status" value="1"/>
</dbReference>
<dbReference type="CDD" id="cd17537">
    <property type="entry name" value="REC_FixJ"/>
    <property type="match status" value="1"/>
</dbReference>
<dbReference type="InterPro" id="IPR001789">
    <property type="entry name" value="Sig_transdc_resp-reg_receiver"/>
</dbReference>
<evidence type="ECO:0000256" key="2">
    <source>
        <dbReference type="ARBA" id="ARBA00023125"/>
    </source>
</evidence>
<protein>
    <submittedName>
        <fullName evidence="7">Response regulator</fullName>
    </submittedName>
</protein>
<evidence type="ECO:0000256" key="1">
    <source>
        <dbReference type="ARBA" id="ARBA00023015"/>
    </source>
</evidence>
<evidence type="ECO:0000313" key="8">
    <source>
        <dbReference type="Proteomes" id="UP000826462"/>
    </source>
</evidence>
<dbReference type="PRINTS" id="PR00038">
    <property type="entry name" value="HTHLUXR"/>
</dbReference>
<accession>A0ABX8UWC6</accession>
<evidence type="ECO:0000313" key="7">
    <source>
        <dbReference type="EMBL" id="QYD71540.1"/>
    </source>
</evidence>
<feature type="modified residue" description="4-aspartylphosphate" evidence="4">
    <location>
        <position position="69"/>
    </location>
</feature>
<proteinExistence type="predicted"/>
<dbReference type="SMART" id="SM00448">
    <property type="entry name" value="REC"/>
    <property type="match status" value="1"/>
</dbReference>
<dbReference type="Pfam" id="PF00196">
    <property type="entry name" value="GerE"/>
    <property type="match status" value="1"/>
</dbReference>
<reference evidence="7 8" key="1">
    <citation type="submission" date="2021-07" db="EMBL/GenBank/DDBJ databases">
        <title>Paraburkholderia edwinii protects Aspergillus sp. from phenazines by acting as a toxin sponge.</title>
        <authorList>
            <person name="Dahlstrom K.M."/>
            <person name="Newman D.K."/>
        </authorList>
    </citation>
    <scope>NUCLEOTIDE SEQUENCE [LARGE SCALE GENOMIC DNA]</scope>
    <source>
        <strain evidence="7 8">Pe01</strain>
    </source>
</reference>
<keyword evidence="2" id="KW-0238">DNA-binding</keyword>
<dbReference type="InterPro" id="IPR016032">
    <property type="entry name" value="Sig_transdc_resp-reg_C-effctor"/>
</dbReference>
<evidence type="ECO:0000256" key="3">
    <source>
        <dbReference type="ARBA" id="ARBA00023163"/>
    </source>
</evidence>
<keyword evidence="3" id="KW-0804">Transcription</keyword>
<dbReference type="PANTHER" id="PTHR44688">
    <property type="entry name" value="DNA-BINDING TRANSCRIPTIONAL ACTIVATOR DEVR_DOSR"/>
    <property type="match status" value="1"/>
</dbReference>
<organism evidence="7 8">
    <name type="scientific">Paraburkholderia edwinii</name>
    <dbReference type="NCBI Taxonomy" id="2861782"/>
    <lineage>
        <taxon>Bacteria</taxon>
        <taxon>Pseudomonadati</taxon>
        <taxon>Pseudomonadota</taxon>
        <taxon>Betaproteobacteria</taxon>
        <taxon>Burkholderiales</taxon>
        <taxon>Burkholderiaceae</taxon>
        <taxon>Paraburkholderia</taxon>
    </lineage>
</organism>
<gene>
    <name evidence="7" type="ORF">KZJ38_31510</name>
</gene>
<evidence type="ECO:0000259" key="5">
    <source>
        <dbReference type="PROSITE" id="PS50043"/>
    </source>
</evidence>
<feature type="domain" description="HTH luxR-type" evidence="5">
    <location>
        <begin position="150"/>
        <end position="215"/>
    </location>
</feature>
<evidence type="ECO:0000259" key="6">
    <source>
        <dbReference type="PROSITE" id="PS50110"/>
    </source>
</evidence>
<dbReference type="Proteomes" id="UP000826462">
    <property type="component" value="Chromosome 2"/>
</dbReference>
<dbReference type="EMBL" id="CP080096">
    <property type="protein sequence ID" value="QYD71540.1"/>
    <property type="molecule type" value="Genomic_DNA"/>
</dbReference>
<dbReference type="PANTHER" id="PTHR44688:SF16">
    <property type="entry name" value="DNA-BINDING TRANSCRIPTIONAL ACTIVATOR DEVR_DOSR"/>
    <property type="match status" value="1"/>
</dbReference>
<dbReference type="InterPro" id="IPR011006">
    <property type="entry name" value="CheY-like_superfamily"/>
</dbReference>
<dbReference type="RefSeq" id="WP_219800969.1">
    <property type="nucleotide sequence ID" value="NZ_CP080096.1"/>
</dbReference>
<dbReference type="Pfam" id="PF00072">
    <property type="entry name" value="Response_reg"/>
    <property type="match status" value="1"/>
</dbReference>
<keyword evidence="4" id="KW-0597">Phosphoprotein</keyword>
<evidence type="ECO:0000256" key="4">
    <source>
        <dbReference type="PROSITE-ProRule" id="PRU00169"/>
    </source>
</evidence>
<sequence length="247" mass="27502">METWPTDAKDDNAEGGSPTVFVVDDDSSVRTALDSLLRSVGVQVQSFCSPDEFLKSEIPEEVPGCIVLDVRFPGQSGFHLQSEINRMEFPIPIVFLTGYADTKMTVKAMKAGAIDFLNKPFREEDMLDAIAQAINCHRERLNMAKNVKQVRVRYDLLTPREREVFAYVAAGLLNKQIAKELDISEYTVKIHRKNAMEKMGATNVVDLIHQAMTLGLPIHTAQPKATPGRDKLLCEAGNGKEYDCALE</sequence>
<dbReference type="Gene3D" id="1.10.10.10">
    <property type="entry name" value="Winged helix-like DNA-binding domain superfamily/Winged helix DNA-binding domain"/>
    <property type="match status" value="1"/>
</dbReference>
<dbReference type="CDD" id="cd06170">
    <property type="entry name" value="LuxR_C_like"/>
    <property type="match status" value="1"/>
</dbReference>
<dbReference type="SMART" id="SM00421">
    <property type="entry name" value="HTH_LUXR"/>
    <property type="match status" value="1"/>
</dbReference>
<dbReference type="PROSITE" id="PS50110">
    <property type="entry name" value="RESPONSE_REGULATORY"/>
    <property type="match status" value="1"/>
</dbReference>
<dbReference type="InterPro" id="IPR036388">
    <property type="entry name" value="WH-like_DNA-bd_sf"/>
</dbReference>
<keyword evidence="1" id="KW-0805">Transcription regulation</keyword>
<dbReference type="SUPFAM" id="SSF46894">
    <property type="entry name" value="C-terminal effector domain of the bipartite response regulators"/>
    <property type="match status" value="1"/>
</dbReference>
<name>A0ABX8UWC6_9BURK</name>
<keyword evidence="8" id="KW-1185">Reference proteome</keyword>
<dbReference type="InterPro" id="IPR000792">
    <property type="entry name" value="Tscrpt_reg_LuxR_C"/>
</dbReference>
<dbReference type="Gene3D" id="3.40.50.2300">
    <property type="match status" value="1"/>
</dbReference>
<feature type="domain" description="Response regulatory" evidence="6">
    <location>
        <begin position="19"/>
        <end position="134"/>
    </location>
</feature>
<dbReference type="PROSITE" id="PS00622">
    <property type="entry name" value="HTH_LUXR_1"/>
    <property type="match status" value="1"/>
</dbReference>